<evidence type="ECO:0000256" key="2">
    <source>
        <dbReference type="ARBA" id="ARBA00023163"/>
    </source>
</evidence>
<proteinExistence type="predicted"/>
<dbReference type="SUPFAM" id="SSF46785">
    <property type="entry name" value="Winged helix' DNA-binding domain"/>
    <property type="match status" value="1"/>
</dbReference>
<reference evidence="4 5" key="1">
    <citation type="submission" date="2020-06" db="EMBL/GenBank/DDBJ databases">
        <authorList>
            <person name="Kang J."/>
        </authorList>
    </citation>
    <scope>NUCLEOTIDE SEQUENCE [LARGE SCALE GENOMIC DNA]</scope>
    <source>
        <strain evidence="4 5">DCY120</strain>
    </source>
</reference>
<dbReference type="Proteomes" id="UP000563523">
    <property type="component" value="Unassembled WGS sequence"/>
</dbReference>
<keyword evidence="1" id="KW-0805">Transcription regulation</keyword>
<protein>
    <submittedName>
        <fullName evidence="4">HTH domain-containing protein</fullName>
    </submittedName>
</protein>
<dbReference type="InterPro" id="IPR036388">
    <property type="entry name" value="WH-like_DNA-bd_sf"/>
</dbReference>
<dbReference type="Gene3D" id="1.10.10.10">
    <property type="entry name" value="Winged helix-like DNA-binding domain superfamily/Winged helix DNA-binding domain"/>
    <property type="match status" value="1"/>
</dbReference>
<dbReference type="PANTHER" id="PTHR30185">
    <property type="entry name" value="CRYPTIC BETA-GLUCOSIDE BGL OPERON ANTITERMINATOR"/>
    <property type="match status" value="1"/>
</dbReference>
<dbReference type="PANTHER" id="PTHR30185:SF18">
    <property type="entry name" value="TRANSCRIPTIONAL REGULATOR MTLR"/>
    <property type="match status" value="1"/>
</dbReference>
<dbReference type="RefSeq" id="WP_176942242.1">
    <property type="nucleotide sequence ID" value="NZ_JABZEC010000002.1"/>
</dbReference>
<dbReference type="AlphaFoldDB" id="A0A850R145"/>
<gene>
    <name evidence="4" type="ORF">HU830_02625</name>
</gene>
<name>A0A850R145_9LACO</name>
<dbReference type="InterPro" id="IPR013196">
    <property type="entry name" value="HTH_11"/>
</dbReference>
<evidence type="ECO:0000259" key="3">
    <source>
        <dbReference type="Pfam" id="PF08279"/>
    </source>
</evidence>
<accession>A0A850R145</accession>
<feature type="domain" description="Helix-turn-helix type 11" evidence="3">
    <location>
        <begin position="18"/>
        <end position="74"/>
    </location>
</feature>
<evidence type="ECO:0000313" key="5">
    <source>
        <dbReference type="Proteomes" id="UP000563523"/>
    </source>
</evidence>
<keyword evidence="2" id="KW-0804">Transcription</keyword>
<dbReference type="EMBL" id="JABZEC010000002">
    <property type="protein sequence ID" value="NVY96080.1"/>
    <property type="molecule type" value="Genomic_DNA"/>
</dbReference>
<comment type="caution">
    <text evidence="4">The sequence shown here is derived from an EMBL/GenBank/DDBJ whole genome shotgun (WGS) entry which is preliminary data.</text>
</comment>
<organism evidence="4 5">
    <name type="scientific">Bombilactobacillus apium</name>
    <dbReference type="NCBI Taxonomy" id="2675299"/>
    <lineage>
        <taxon>Bacteria</taxon>
        <taxon>Bacillati</taxon>
        <taxon>Bacillota</taxon>
        <taxon>Bacilli</taxon>
        <taxon>Lactobacillales</taxon>
        <taxon>Lactobacillaceae</taxon>
        <taxon>Bombilactobacillus</taxon>
    </lineage>
</organism>
<dbReference type="InterPro" id="IPR050661">
    <property type="entry name" value="BglG_antiterminators"/>
</dbReference>
<dbReference type="InterPro" id="IPR036390">
    <property type="entry name" value="WH_DNA-bd_sf"/>
</dbReference>
<evidence type="ECO:0000256" key="1">
    <source>
        <dbReference type="ARBA" id="ARBA00023015"/>
    </source>
</evidence>
<dbReference type="Pfam" id="PF08279">
    <property type="entry name" value="HTH_11"/>
    <property type="match status" value="1"/>
</dbReference>
<keyword evidence="5" id="KW-1185">Reference proteome</keyword>
<sequence>MQIEEIMWILQLGKRYESLFILLLRQEGFVTSRQLARSLAVSPRTIKSDLTTLQSYLAKQEEIQIQAQRAHGYRLQVQSPQLLQQLRERLQLASGDILTAKEQRVLDLCRILLSQKKPQATWLLQQRLLINANNSLSFELDQVRQICRRYRLQLTWLAQQGWQIQGAFSCRLLLLVRTYQYLGLETHNSFPDYERLFQFPIRQRQKLQEQFWKILTKSELAFSDVTSQRFLTLLIVLHNWQQRWGLPEKSWLPAADLSLTAAREVQFVQDLKGCLQQNLALQLTSELQEFLIQVTVMSVDLYHYRDLSWENYGHLYPQAQNLVTELLQFFQEEVPGILNNDYTGFKDLSKVFLPIALKINWEIADDVDLSLYNDPVTLFSPLVQLYLQQALGRLEERYHYYFSQREQNIIANIIQGIINRLHLPHRKLRLAVIALNGKLSTQQIKFNLLHYFGRYIECVDSRSLYELREHQKNYDYYLCGSYGRNMNIDLRPIFFVDETISQSEYVESLEEFFFKSYQYDDFLPPITIQKVTKPWQFTGSTYGKLELQLPTQQKLELYANLHSDYESLQIFLPPTETQAVVVVIDTQIAEQGIKFKMLANVCLQIVKFPQVLGTLKQQPVNSYATFFKR</sequence>
<evidence type="ECO:0000313" key="4">
    <source>
        <dbReference type="EMBL" id="NVY96080.1"/>
    </source>
</evidence>